<proteinExistence type="predicted"/>
<keyword evidence="2" id="KW-1185">Reference proteome</keyword>
<dbReference type="PROSITE" id="PS51257">
    <property type="entry name" value="PROKAR_LIPOPROTEIN"/>
    <property type="match status" value="1"/>
</dbReference>
<protein>
    <submittedName>
        <fullName evidence="1">Mitochondrial pyruvate carrier</fullName>
    </submittedName>
</protein>
<evidence type="ECO:0000313" key="2">
    <source>
        <dbReference type="Proteomes" id="UP001558632"/>
    </source>
</evidence>
<organism evidence="1 2">
    <name type="scientific">Trichinella spiralis</name>
    <name type="common">Trichina worm</name>
    <dbReference type="NCBI Taxonomy" id="6334"/>
    <lineage>
        <taxon>Eukaryota</taxon>
        <taxon>Metazoa</taxon>
        <taxon>Ecdysozoa</taxon>
        <taxon>Nematoda</taxon>
        <taxon>Enoplea</taxon>
        <taxon>Dorylaimia</taxon>
        <taxon>Trichinellida</taxon>
        <taxon>Trichinellidae</taxon>
        <taxon>Trichinella</taxon>
    </lineage>
</organism>
<name>A0ABR3K940_TRISP</name>
<gene>
    <name evidence="1" type="ORF">TSPI_02094</name>
</gene>
<comment type="caution">
    <text evidence="1">The sequence shown here is derived from an EMBL/GenBank/DDBJ whole genome shotgun (WGS) entry which is preliminary data.</text>
</comment>
<keyword evidence="1" id="KW-0670">Pyruvate</keyword>
<accession>A0ABR3K940</accession>
<sequence length="116" mass="13276">MASGKIRGLISCIQRHDAEAGYNQWPNLLLLSCHSLNEAAQLIQGFRFYKFHYGSSCFNKSVSESGEDNANDTDVDNAENFDDHRTLEYILKNGHRCFNFKFHNCNSLLYYTVDVA</sequence>
<dbReference type="EMBL" id="JBEUSY010000451">
    <property type="protein sequence ID" value="KAL1232685.1"/>
    <property type="molecule type" value="Genomic_DNA"/>
</dbReference>
<dbReference type="Proteomes" id="UP001558632">
    <property type="component" value="Unassembled WGS sequence"/>
</dbReference>
<evidence type="ECO:0000313" key="1">
    <source>
        <dbReference type="EMBL" id="KAL1232685.1"/>
    </source>
</evidence>
<reference evidence="1 2" key="1">
    <citation type="submission" date="2024-07" db="EMBL/GenBank/DDBJ databases">
        <title>Enhanced genomic and transcriptomic resources for Trichinella pseudospiralis and T. spiralis underpin the discovery of pronounced molecular differences between stages and species.</title>
        <authorList>
            <person name="Pasi K.K."/>
            <person name="La Rosa G."/>
            <person name="Gomez-Morales M.A."/>
            <person name="Tosini F."/>
            <person name="Sumanam S."/>
            <person name="Young N.D."/>
            <person name="Chang B.C."/>
            <person name="Robin G.B."/>
        </authorList>
    </citation>
    <scope>NUCLEOTIDE SEQUENCE [LARGE SCALE GENOMIC DNA]</scope>
    <source>
        <strain evidence="1">ISS534</strain>
    </source>
</reference>